<name>A0A1H0E3C5_9BACI</name>
<feature type="compositionally biased region" description="Basic and acidic residues" evidence="1">
    <location>
        <begin position="38"/>
        <end position="65"/>
    </location>
</feature>
<feature type="compositionally biased region" description="Basic and acidic residues" evidence="1">
    <location>
        <begin position="175"/>
        <end position="188"/>
    </location>
</feature>
<proteinExistence type="predicted"/>
<evidence type="ECO:0000313" key="4">
    <source>
        <dbReference type="Proteomes" id="UP000198778"/>
    </source>
</evidence>
<evidence type="ECO:0000313" key="3">
    <source>
        <dbReference type="EMBL" id="SDN76934.1"/>
    </source>
</evidence>
<dbReference type="STRING" id="745820.SAMN04488053_103191"/>
<dbReference type="InterPro" id="IPR025889">
    <property type="entry name" value="GSP17M-like_dom"/>
</dbReference>
<dbReference type="EMBL" id="FNIL01000003">
    <property type="protein sequence ID" value="SDN76934.1"/>
    <property type="molecule type" value="Genomic_DNA"/>
</dbReference>
<evidence type="ECO:0000256" key="1">
    <source>
        <dbReference type="SAM" id="MobiDB-lite"/>
    </source>
</evidence>
<feature type="compositionally biased region" description="Polar residues" evidence="1">
    <location>
        <begin position="164"/>
        <end position="174"/>
    </location>
</feature>
<sequence>MKKRIVGVFDSEKEVAAAVEDLKLEGHRPEEISLIAEKGEKTEWLEQETNAKIETPEEGSQKDNEENLSFMDKVKMAFKGQTEFSGAETYEGNDPLDFKAHGFSEGEANEYEQAVKDGKVVVLAPQKTTDADKGITDSQGGEHQNEAGEDLPDNELADPLRPNQEGTASPSGKNNSEDPVREKEKSNTEDPENPGGPSQIGDPMSPEDPEEQAKESPKFPQDTDVDPEERARNKEKKPSDD</sequence>
<dbReference type="Pfam" id="PF11181">
    <property type="entry name" value="YflT"/>
    <property type="match status" value="1"/>
</dbReference>
<reference evidence="4" key="1">
    <citation type="submission" date="2016-10" db="EMBL/GenBank/DDBJ databases">
        <authorList>
            <person name="Varghese N."/>
            <person name="Submissions S."/>
        </authorList>
    </citation>
    <scope>NUCLEOTIDE SEQUENCE [LARGE SCALE GENOMIC DNA]</scope>
    <source>
        <strain evidence="4">CGMCC 1.10369</strain>
    </source>
</reference>
<feature type="region of interest" description="Disordered" evidence="1">
    <location>
        <begin position="38"/>
        <end position="66"/>
    </location>
</feature>
<gene>
    <name evidence="3" type="ORF">SAMN04488053_103191</name>
</gene>
<dbReference type="Proteomes" id="UP000198778">
    <property type="component" value="Unassembled WGS sequence"/>
</dbReference>
<dbReference type="AlphaFoldDB" id="A0A1H0E3C5"/>
<organism evidence="3 4">
    <name type="scientific">Alkalicoccus daliensis</name>
    <dbReference type="NCBI Taxonomy" id="745820"/>
    <lineage>
        <taxon>Bacteria</taxon>
        <taxon>Bacillati</taxon>
        <taxon>Bacillota</taxon>
        <taxon>Bacilli</taxon>
        <taxon>Bacillales</taxon>
        <taxon>Bacillaceae</taxon>
        <taxon>Alkalicoccus</taxon>
    </lineage>
</organism>
<dbReference type="RefSeq" id="WP_175444213.1">
    <property type="nucleotide sequence ID" value="NZ_FNIL01000003.1"/>
</dbReference>
<accession>A0A1H0E3C5</accession>
<feature type="compositionally biased region" description="Basic and acidic residues" evidence="1">
    <location>
        <begin position="228"/>
        <end position="241"/>
    </location>
</feature>
<keyword evidence="4" id="KW-1185">Reference proteome</keyword>
<feature type="region of interest" description="Disordered" evidence="1">
    <location>
        <begin position="86"/>
        <end position="241"/>
    </location>
</feature>
<protein>
    <submittedName>
        <fullName evidence="3">Heat induced stress protein YflT</fullName>
    </submittedName>
</protein>
<evidence type="ECO:0000259" key="2">
    <source>
        <dbReference type="Pfam" id="PF11181"/>
    </source>
</evidence>
<feature type="domain" description="General stress protein 17M-like" evidence="2">
    <location>
        <begin position="5"/>
        <end position="118"/>
    </location>
</feature>
<feature type="compositionally biased region" description="Acidic residues" evidence="1">
    <location>
        <begin position="147"/>
        <end position="156"/>
    </location>
</feature>